<dbReference type="GO" id="GO:0003964">
    <property type="term" value="F:RNA-directed DNA polymerase activity"/>
    <property type="evidence" value="ECO:0007669"/>
    <property type="project" value="UniProtKB-KW"/>
</dbReference>
<protein>
    <submittedName>
        <fullName evidence="1">Reverse transcriptase</fullName>
    </submittedName>
</protein>
<proteinExistence type="predicted"/>
<comment type="caution">
    <text evidence="1">The sequence shown here is derived from an EMBL/GenBank/DDBJ whole genome shotgun (WGS) entry which is preliminary data.</text>
</comment>
<evidence type="ECO:0000313" key="1">
    <source>
        <dbReference type="EMBL" id="GIX74578.1"/>
    </source>
</evidence>
<dbReference type="Proteomes" id="UP001054837">
    <property type="component" value="Unassembled WGS sequence"/>
</dbReference>
<reference evidence="1 2" key="1">
    <citation type="submission" date="2021-06" db="EMBL/GenBank/DDBJ databases">
        <title>Caerostris darwini draft genome.</title>
        <authorList>
            <person name="Kono N."/>
            <person name="Arakawa K."/>
        </authorList>
    </citation>
    <scope>NUCLEOTIDE SEQUENCE [LARGE SCALE GENOMIC DNA]</scope>
</reference>
<keyword evidence="1" id="KW-0695">RNA-directed DNA polymerase</keyword>
<evidence type="ECO:0000313" key="2">
    <source>
        <dbReference type="Proteomes" id="UP001054837"/>
    </source>
</evidence>
<keyword evidence="2" id="KW-1185">Reference proteome</keyword>
<keyword evidence="1" id="KW-0548">Nucleotidyltransferase</keyword>
<keyword evidence="1" id="KW-0808">Transferase</keyword>
<organism evidence="1 2">
    <name type="scientific">Caerostris darwini</name>
    <dbReference type="NCBI Taxonomy" id="1538125"/>
    <lineage>
        <taxon>Eukaryota</taxon>
        <taxon>Metazoa</taxon>
        <taxon>Ecdysozoa</taxon>
        <taxon>Arthropoda</taxon>
        <taxon>Chelicerata</taxon>
        <taxon>Arachnida</taxon>
        <taxon>Araneae</taxon>
        <taxon>Araneomorphae</taxon>
        <taxon>Entelegynae</taxon>
        <taxon>Araneoidea</taxon>
        <taxon>Araneidae</taxon>
        <taxon>Caerostris</taxon>
    </lineage>
</organism>
<accession>A0AAV4MQF3</accession>
<dbReference type="AlphaFoldDB" id="A0AAV4MQF3"/>
<dbReference type="EMBL" id="BPLQ01000751">
    <property type="protein sequence ID" value="GIX74578.1"/>
    <property type="molecule type" value="Genomic_DNA"/>
</dbReference>
<sequence>MKHAETLNKKALFEVRSSQSEITTKMETAQEVHEHLQLLKTLTDEELKDGYIIKENVLYIQKGSRELIVVLQAIELEVVRGIPSKGHFVV</sequence>
<name>A0AAV4MQF3_9ARAC</name>
<gene>
    <name evidence="1" type="primary">Tf2-6_451</name>
    <name evidence="1" type="ORF">CDAR_312891</name>
</gene>